<dbReference type="InterPro" id="IPR001248">
    <property type="entry name" value="Pur-cyt_permease"/>
</dbReference>
<dbReference type="Proteomes" id="UP001338125">
    <property type="component" value="Unassembled WGS sequence"/>
</dbReference>
<dbReference type="NCBIfam" id="TIGR00800">
    <property type="entry name" value="ncs1"/>
    <property type="match status" value="1"/>
</dbReference>
<comment type="subcellular location">
    <subcellularLocation>
        <location evidence="1">Membrane</location>
        <topology evidence="1">Multi-pass membrane protein</topology>
    </subcellularLocation>
</comment>
<evidence type="ECO:0000256" key="7">
    <source>
        <dbReference type="SAM" id="Phobius"/>
    </source>
</evidence>
<keyword evidence="5 7" id="KW-0472">Membrane</keyword>
<proteinExistence type="inferred from homology"/>
<keyword evidence="4 7" id="KW-1133">Transmembrane helix</keyword>
<evidence type="ECO:0000256" key="1">
    <source>
        <dbReference type="ARBA" id="ARBA00004141"/>
    </source>
</evidence>
<organism evidence="8 9">
    <name type="scientific">Cladobotryum mycophilum</name>
    <dbReference type="NCBI Taxonomy" id="491253"/>
    <lineage>
        <taxon>Eukaryota</taxon>
        <taxon>Fungi</taxon>
        <taxon>Dikarya</taxon>
        <taxon>Ascomycota</taxon>
        <taxon>Pezizomycotina</taxon>
        <taxon>Sordariomycetes</taxon>
        <taxon>Hypocreomycetidae</taxon>
        <taxon>Hypocreales</taxon>
        <taxon>Hypocreaceae</taxon>
        <taxon>Cladobotryum</taxon>
    </lineage>
</organism>
<comment type="similarity">
    <text evidence="2">Belongs to the purine-cytosine permease (2.A.39) family.</text>
</comment>
<dbReference type="InterPro" id="IPR012681">
    <property type="entry name" value="NCS1"/>
</dbReference>
<evidence type="ECO:0000256" key="4">
    <source>
        <dbReference type="ARBA" id="ARBA00022989"/>
    </source>
</evidence>
<feature type="region of interest" description="Disordered" evidence="6">
    <location>
        <begin position="520"/>
        <end position="548"/>
    </location>
</feature>
<evidence type="ECO:0000256" key="5">
    <source>
        <dbReference type="ARBA" id="ARBA00023136"/>
    </source>
</evidence>
<feature type="transmembrane region" description="Helical" evidence="7">
    <location>
        <begin position="187"/>
        <end position="203"/>
    </location>
</feature>
<dbReference type="PANTHER" id="PTHR30618:SF0">
    <property type="entry name" value="PURINE-URACIL PERMEASE NCS1"/>
    <property type="match status" value="1"/>
</dbReference>
<gene>
    <name evidence="8" type="ORF">PT974_06986</name>
</gene>
<feature type="transmembrane region" description="Helical" evidence="7">
    <location>
        <begin position="337"/>
        <end position="360"/>
    </location>
</feature>
<feature type="transmembrane region" description="Helical" evidence="7">
    <location>
        <begin position="90"/>
        <end position="111"/>
    </location>
</feature>
<evidence type="ECO:0000313" key="9">
    <source>
        <dbReference type="Proteomes" id="UP001338125"/>
    </source>
</evidence>
<evidence type="ECO:0000256" key="2">
    <source>
        <dbReference type="ARBA" id="ARBA00008974"/>
    </source>
</evidence>
<dbReference type="EMBL" id="JAVFKD010000012">
    <property type="protein sequence ID" value="KAK5993552.1"/>
    <property type="molecule type" value="Genomic_DNA"/>
</dbReference>
<evidence type="ECO:0000256" key="6">
    <source>
        <dbReference type="SAM" id="MobiDB-lite"/>
    </source>
</evidence>
<dbReference type="PANTHER" id="PTHR30618">
    <property type="entry name" value="NCS1 FAMILY PURINE/PYRIMIDINE TRANSPORTER"/>
    <property type="match status" value="1"/>
</dbReference>
<reference evidence="8 9" key="1">
    <citation type="submission" date="2024-01" db="EMBL/GenBank/DDBJ databases">
        <title>Complete genome of Cladobotryum mycophilum ATHUM6906.</title>
        <authorList>
            <person name="Christinaki A.C."/>
            <person name="Myridakis A.I."/>
            <person name="Kouvelis V.N."/>
        </authorList>
    </citation>
    <scope>NUCLEOTIDE SEQUENCE [LARGE SCALE GENOMIC DNA]</scope>
    <source>
        <strain evidence="8 9">ATHUM6906</strain>
    </source>
</reference>
<dbReference type="Gene3D" id="1.10.4160.10">
    <property type="entry name" value="Hydantoin permease"/>
    <property type="match status" value="1"/>
</dbReference>
<feature type="transmembrane region" description="Helical" evidence="7">
    <location>
        <begin position="131"/>
        <end position="149"/>
    </location>
</feature>
<feature type="transmembrane region" description="Helical" evidence="7">
    <location>
        <begin position="292"/>
        <end position="317"/>
    </location>
</feature>
<dbReference type="InterPro" id="IPR045225">
    <property type="entry name" value="Uracil/uridine/allantoin_perm"/>
</dbReference>
<feature type="transmembrane region" description="Helical" evidence="7">
    <location>
        <begin position="491"/>
        <end position="511"/>
    </location>
</feature>
<sequence>MSEAIQKRYASLKQEIGNKTTVDGWILPKQESSWAPPGTWTNIDLDVTPPERRTWTSWTMLGYWVSDVITIQSWETGSTILAVGLTWREAVLSIILGSCVMAIPLAMNGYIGAKTHIPFPVLARASFGYRFANFPIILRLFTCLFWFAITNYLAIAPTTQVIRAIWPSYRNVPNHIPESVGITTQQMISYFVIWTIQFPLLLVPPYKIKWLFLAKFVMVTATVAGMVIWICVQAGSSGDIWTQEASVTGSKKSWLVMWSINSCTAAWSTMGVNIPDFTRYMRSPKASLSQGIWFPLVCSWIAIIGIVVTSTSGVLYGKHIWDPVSIIDRWEGPAGRAAAFFAGLSWCLAQICVNISGAVINGANDMASLSPKWINIKRGAIIIAFIGGWALTPWKILHSASSLLSFMNSLGIFMTPIVGIQVADFFVVKRQALDIPALYQPEGRYSYWYGVNWRALAALIATVAPTLPGLINAVNPDIPIGGTAYLANFNWYYGFVTSFIVYSRLSLLVPAKETLVPRMRHTPEELLEEGDTATPSEKAGHLTPALSPASGDPFEFAVTLVTYHDKHTGTVRRGFGSGDSQVQR</sequence>
<dbReference type="CDD" id="cd11482">
    <property type="entry name" value="SLC-NCS1sbd_NRT1-like"/>
    <property type="match status" value="1"/>
</dbReference>
<protein>
    <submittedName>
        <fullName evidence="8">Permease</fullName>
    </submittedName>
</protein>
<feature type="transmembrane region" description="Helical" evidence="7">
    <location>
        <begin position="380"/>
        <end position="397"/>
    </location>
</feature>
<feature type="transmembrane region" description="Helical" evidence="7">
    <location>
        <begin position="210"/>
        <end position="235"/>
    </location>
</feature>
<keyword evidence="9" id="KW-1185">Reference proteome</keyword>
<feature type="transmembrane region" description="Helical" evidence="7">
    <location>
        <begin position="403"/>
        <end position="427"/>
    </location>
</feature>
<accession>A0ABR0SN35</accession>
<dbReference type="Pfam" id="PF02133">
    <property type="entry name" value="Transp_cyt_pur"/>
    <property type="match status" value="1"/>
</dbReference>
<feature type="transmembrane region" description="Helical" evidence="7">
    <location>
        <begin position="447"/>
        <end position="471"/>
    </location>
</feature>
<name>A0ABR0SN35_9HYPO</name>
<evidence type="ECO:0000256" key="3">
    <source>
        <dbReference type="ARBA" id="ARBA00022692"/>
    </source>
</evidence>
<evidence type="ECO:0000313" key="8">
    <source>
        <dbReference type="EMBL" id="KAK5993552.1"/>
    </source>
</evidence>
<comment type="caution">
    <text evidence="8">The sequence shown here is derived from an EMBL/GenBank/DDBJ whole genome shotgun (WGS) entry which is preliminary data.</text>
</comment>
<keyword evidence="3 7" id="KW-0812">Transmembrane</keyword>